<organism evidence="2 3">
    <name type="scientific">Blastococcus aurantiacus</name>
    <dbReference type="NCBI Taxonomy" id="1550231"/>
    <lineage>
        <taxon>Bacteria</taxon>
        <taxon>Bacillati</taxon>
        <taxon>Actinomycetota</taxon>
        <taxon>Actinomycetes</taxon>
        <taxon>Geodermatophilales</taxon>
        <taxon>Geodermatophilaceae</taxon>
        <taxon>Blastococcus</taxon>
    </lineage>
</organism>
<feature type="transmembrane region" description="Helical" evidence="1">
    <location>
        <begin position="97"/>
        <end position="115"/>
    </location>
</feature>
<protein>
    <submittedName>
        <fullName evidence="2">Uncharacterized protein</fullName>
    </submittedName>
</protein>
<dbReference type="Proteomes" id="UP000199406">
    <property type="component" value="Unassembled WGS sequence"/>
</dbReference>
<keyword evidence="3" id="KW-1185">Reference proteome</keyword>
<evidence type="ECO:0000313" key="2">
    <source>
        <dbReference type="EMBL" id="SDF64246.1"/>
    </source>
</evidence>
<name>A0A1G7MRH0_9ACTN</name>
<keyword evidence="1" id="KW-0472">Membrane</keyword>
<dbReference type="AlphaFoldDB" id="A0A1G7MRH0"/>
<feature type="transmembrane region" description="Helical" evidence="1">
    <location>
        <begin position="161"/>
        <end position="178"/>
    </location>
</feature>
<feature type="transmembrane region" description="Helical" evidence="1">
    <location>
        <begin position="127"/>
        <end position="149"/>
    </location>
</feature>
<evidence type="ECO:0000313" key="3">
    <source>
        <dbReference type="Proteomes" id="UP000199406"/>
    </source>
</evidence>
<feature type="transmembrane region" description="Helical" evidence="1">
    <location>
        <begin position="68"/>
        <end position="88"/>
    </location>
</feature>
<reference evidence="3" key="1">
    <citation type="submission" date="2016-10" db="EMBL/GenBank/DDBJ databases">
        <authorList>
            <person name="Varghese N."/>
            <person name="Submissions S."/>
        </authorList>
    </citation>
    <scope>NUCLEOTIDE SEQUENCE [LARGE SCALE GENOMIC DNA]</scope>
    <source>
        <strain evidence="3">DSM 44268</strain>
    </source>
</reference>
<accession>A0A1G7MRH0</accession>
<sequence>MLKRARDRVDVDPMGKVRRRSVIGDALAVALLLVLAIVGRRPDAVGTVSRPEAKGGSGGAGSWAAHPLVHLLIFVVLVLSNAIVLWVFRDDPELDSIFITTSLGAVTIWSTWGLFIGGTPTPPGKGWLVVVMQAAVLATCAALSAFYWVSLGGGERSNRTSVAVFAVCTVVAVILDVVQRRRNGDSVALHRTRGQQAGLAAVPDR</sequence>
<gene>
    <name evidence="2" type="ORF">SAMN05660662_2879</name>
</gene>
<dbReference type="EMBL" id="FNBT01000005">
    <property type="protein sequence ID" value="SDF64246.1"/>
    <property type="molecule type" value="Genomic_DNA"/>
</dbReference>
<evidence type="ECO:0000256" key="1">
    <source>
        <dbReference type="SAM" id="Phobius"/>
    </source>
</evidence>
<keyword evidence="1" id="KW-0812">Transmembrane</keyword>
<proteinExistence type="predicted"/>
<feature type="transmembrane region" description="Helical" evidence="1">
    <location>
        <begin position="21"/>
        <end position="39"/>
    </location>
</feature>
<keyword evidence="1" id="KW-1133">Transmembrane helix</keyword>